<dbReference type="Proteomes" id="UP001568894">
    <property type="component" value="Unassembled WGS sequence"/>
</dbReference>
<proteinExistence type="predicted"/>
<evidence type="ECO:0000313" key="3">
    <source>
        <dbReference type="Proteomes" id="UP001568894"/>
    </source>
</evidence>
<gene>
    <name evidence="2" type="ORF">QO192_12635</name>
</gene>
<keyword evidence="3" id="KW-1185">Reference proteome</keyword>
<keyword evidence="1" id="KW-1133">Transmembrane helix</keyword>
<feature type="transmembrane region" description="Helical" evidence="1">
    <location>
        <begin position="7"/>
        <end position="26"/>
    </location>
</feature>
<feature type="transmembrane region" description="Helical" evidence="1">
    <location>
        <begin position="32"/>
        <end position="52"/>
    </location>
</feature>
<protein>
    <submittedName>
        <fullName evidence="2">Uncharacterized protein</fullName>
    </submittedName>
</protein>
<accession>A0ABV4KI02</accession>
<evidence type="ECO:0000256" key="1">
    <source>
        <dbReference type="SAM" id="Phobius"/>
    </source>
</evidence>
<evidence type="ECO:0000313" key="2">
    <source>
        <dbReference type="EMBL" id="MEZ7516124.1"/>
    </source>
</evidence>
<dbReference type="RefSeq" id="WP_371571135.1">
    <property type="nucleotide sequence ID" value="NZ_JASMRN010000010.1"/>
</dbReference>
<keyword evidence="1" id="KW-0812">Transmembrane</keyword>
<keyword evidence="1" id="KW-0472">Membrane</keyword>
<reference evidence="2 3" key="1">
    <citation type="submission" date="2023-05" db="EMBL/GenBank/DDBJ databases">
        <title>Adaptations of aquatic viruses from atmosphere-close ecosystems of the Central Arctic Ocean.</title>
        <authorList>
            <person name="Rahlff J."/>
            <person name="Holmfeldt K."/>
        </authorList>
    </citation>
    <scope>NUCLEOTIDE SEQUENCE [LARGE SCALE GENOMIC DNA]</scope>
    <source>
        <strain evidence="2 3">Arc14</strain>
    </source>
</reference>
<dbReference type="EMBL" id="JASMRN010000010">
    <property type="protein sequence ID" value="MEZ7516124.1"/>
    <property type="molecule type" value="Genomic_DNA"/>
</dbReference>
<organism evidence="2 3">
    <name type="scientific">Flavobacterium frigidarium</name>
    <dbReference type="NCBI Taxonomy" id="99286"/>
    <lineage>
        <taxon>Bacteria</taxon>
        <taxon>Pseudomonadati</taxon>
        <taxon>Bacteroidota</taxon>
        <taxon>Flavobacteriia</taxon>
        <taxon>Flavobacteriales</taxon>
        <taxon>Flavobacteriaceae</taxon>
        <taxon>Flavobacterium</taxon>
    </lineage>
</organism>
<name>A0ABV4KI02_9FLAO</name>
<comment type="caution">
    <text evidence="2">The sequence shown here is derived from an EMBL/GenBank/DDBJ whole genome shotgun (WGS) entry which is preliminary data.</text>
</comment>
<sequence>MRKILDKWYFSMLIIPIVLTYLTDYIKLPIIFANWEYSIIASMTILIGILLFELKTLSNRLKIVSEKPKKADKKIIRELLETLNIDKFQEEILRQDAWNGYYRDDIHRIIEFQEKAKLIGYKTSNEKVNNLINQFLAKLDDFTQYSSVRVSGQGDWLMPFKNNTDIHPHEKIKKETEEMNALTKKSFIELENLMKYLRDKDYI</sequence>